<gene>
    <name evidence="13" type="ORF">GMPD_19110</name>
    <name evidence="14" type="ORF">M1B72_06970</name>
</gene>
<keyword evidence="3 11" id="KW-0812">Transmembrane</keyword>
<comment type="cofactor">
    <cofactor evidence="10">
        <name>Zn(2+)</name>
        <dbReference type="ChEBI" id="CHEBI:29105"/>
    </cofactor>
    <text evidence="10">Binds 1 zinc ion per subunit.</text>
</comment>
<accession>A0A6V8MV87</accession>
<evidence type="ECO:0000313" key="16">
    <source>
        <dbReference type="Proteomes" id="UP000831485"/>
    </source>
</evidence>
<keyword evidence="1" id="KW-1003">Cell membrane</keyword>
<dbReference type="InterPro" id="IPR050083">
    <property type="entry name" value="HtpX_protease"/>
</dbReference>
<feature type="transmembrane region" description="Helical" evidence="11">
    <location>
        <begin position="201"/>
        <end position="220"/>
    </location>
</feature>
<dbReference type="Gene3D" id="3.30.2010.10">
    <property type="entry name" value="Metalloproteases ('zincins'), catalytic domain"/>
    <property type="match status" value="1"/>
</dbReference>
<dbReference type="PANTHER" id="PTHR43221">
    <property type="entry name" value="PROTEASE HTPX"/>
    <property type="match status" value="1"/>
</dbReference>
<reference evidence="13" key="2">
    <citation type="journal article" date="2021" name="Int. J. Syst. Evol. Microbiol.">
        <title>Geomonas silvestris sp. nov., Geomonas paludis sp. nov. and Geomonas limicola sp. nov., isolated from terrestrial environments, and emended description of the genus Geomonas.</title>
        <authorList>
            <person name="Itoh H."/>
            <person name="Xu Z."/>
            <person name="Masuda Y."/>
            <person name="Ushijima N."/>
            <person name="Hayakawa C."/>
            <person name="Shiratori Y."/>
            <person name="Senoo K."/>
        </authorList>
    </citation>
    <scope>NUCLEOTIDE SEQUENCE</scope>
    <source>
        <strain evidence="13">Red736</strain>
    </source>
</reference>
<proteinExistence type="inferred from homology"/>
<dbReference type="GO" id="GO:0006508">
    <property type="term" value="P:proteolysis"/>
    <property type="evidence" value="ECO:0007669"/>
    <property type="project" value="UniProtKB-KW"/>
</dbReference>
<protein>
    <submittedName>
        <fullName evidence="14">M48 family metallopeptidase</fullName>
    </submittedName>
</protein>
<evidence type="ECO:0000256" key="10">
    <source>
        <dbReference type="RuleBase" id="RU003983"/>
    </source>
</evidence>
<keyword evidence="8 10" id="KW-0482">Metalloprotease</keyword>
<dbReference type="CDD" id="cd07340">
    <property type="entry name" value="M48B_Htpx_like"/>
    <property type="match status" value="1"/>
</dbReference>
<reference evidence="14" key="3">
    <citation type="submission" date="2022-04" db="EMBL/GenBank/DDBJ databases">
        <authorList>
            <person name="Liu G."/>
        </authorList>
    </citation>
    <scope>NUCLEOTIDE SEQUENCE</scope>
    <source>
        <strain evidence="14">RG22</strain>
    </source>
</reference>
<feature type="transmembrane region" description="Helical" evidence="11">
    <location>
        <begin position="240"/>
        <end position="261"/>
    </location>
</feature>
<name>A0A6V8MV87_9BACT</name>
<evidence type="ECO:0000256" key="1">
    <source>
        <dbReference type="ARBA" id="ARBA00022475"/>
    </source>
</evidence>
<reference evidence="15" key="1">
    <citation type="submission" date="2020-06" db="EMBL/GenBank/DDBJ databases">
        <title>Draft genomic sequecing of Geomonas sp. Red736.</title>
        <authorList>
            <person name="Itoh H."/>
            <person name="Xu Z.X."/>
            <person name="Ushijima N."/>
            <person name="Masuda Y."/>
            <person name="Shiratori Y."/>
            <person name="Senoo K."/>
        </authorList>
    </citation>
    <scope>NUCLEOTIDE SEQUENCE [LARGE SCALE GENOMIC DNA]</scope>
    <source>
        <strain evidence="15">Red736</strain>
    </source>
</reference>
<keyword evidence="6 10" id="KW-0862">Zinc</keyword>
<keyword evidence="16" id="KW-1185">Reference proteome</keyword>
<evidence type="ECO:0000313" key="13">
    <source>
        <dbReference type="EMBL" id="GFO63992.1"/>
    </source>
</evidence>
<dbReference type="Proteomes" id="UP000831485">
    <property type="component" value="Chromosome"/>
</dbReference>
<dbReference type="EMBL" id="CP096574">
    <property type="protein sequence ID" value="UPU37442.1"/>
    <property type="molecule type" value="Genomic_DNA"/>
</dbReference>
<keyword evidence="4" id="KW-0479">Metal-binding</keyword>
<dbReference type="GO" id="GO:0004222">
    <property type="term" value="F:metalloendopeptidase activity"/>
    <property type="evidence" value="ECO:0007669"/>
    <property type="project" value="InterPro"/>
</dbReference>
<dbReference type="Proteomes" id="UP000568888">
    <property type="component" value="Unassembled WGS sequence"/>
</dbReference>
<dbReference type="InterPro" id="IPR001915">
    <property type="entry name" value="Peptidase_M48"/>
</dbReference>
<dbReference type="EMBL" id="BLXY01000002">
    <property type="protein sequence ID" value="GFO63992.1"/>
    <property type="molecule type" value="Genomic_DNA"/>
</dbReference>
<evidence type="ECO:0000256" key="5">
    <source>
        <dbReference type="ARBA" id="ARBA00022801"/>
    </source>
</evidence>
<keyword evidence="9 11" id="KW-0472">Membrane</keyword>
<evidence type="ECO:0000313" key="14">
    <source>
        <dbReference type="EMBL" id="UPU37442.1"/>
    </source>
</evidence>
<evidence type="ECO:0000256" key="2">
    <source>
        <dbReference type="ARBA" id="ARBA00022670"/>
    </source>
</evidence>
<dbReference type="PANTHER" id="PTHR43221:SF2">
    <property type="entry name" value="PROTEASE HTPX HOMOLOG"/>
    <property type="match status" value="1"/>
</dbReference>
<evidence type="ECO:0000259" key="12">
    <source>
        <dbReference type="Pfam" id="PF01435"/>
    </source>
</evidence>
<sequence length="354" mass="38196">MATFFELQEKNRSKTKWVVVLFVAFFLWLGLGLDLALHYKARAHTRPVPAEVYRETGPGSYQEAQLPPGAIRPYQKKSPPFRPVFTVLIGLLGAGLAWWELSSAATTVLKAVRATPVSEDTKGPGRVFHNVVEEMSIAAGMPMPSVWVIPDRDPNAMAVGLKPGDFHVAATEGLLLSLTREELQAVVAHEIAHIKNQDVRLMTTLTVLVGISALIAEFVARCRYHGGSDSSGDDDSRIGTIIFVIWLLTVLLAPLATRIMALMVSKEREYLADASAAQFTRNPQALISALEKISGAAGATHSISQASAHLCIASPTAADLSEEEGLFSTHPPMSQRIARLRLIGRGMTVAPSGG</sequence>
<keyword evidence="5 10" id="KW-0378">Hydrolase</keyword>
<comment type="similarity">
    <text evidence="10">Belongs to the peptidase M48 family.</text>
</comment>
<organism evidence="13 15">
    <name type="scientific">Geomonas paludis</name>
    <dbReference type="NCBI Taxonomy" id="2740185"/>
    <lineage>
        <taxon>Bacteria</taxon>
        <taxon>Pseudomonadati</taxon>
        <taxon>Thermodesulfobacteriota</taxon>
        <taxon>Desulfuromonadia</taxon>
        <taxon>Geobacterales</taxon>
        <taxon>Geobacteraceae</taxon>
        <taxon>Geomonas</taxon>
    </lineage>
</organism>
<keyword evidence="2 10" id="KW-0645">Protease</keyword>
<evidence type="ECO:0000256" key="9">
    <source>
        <dbReference type="ARBA" id="ARBA00023136"/>
    </source>
</evidence>
<keyword evidence="7 11" id="KW-1133">Transmembrane helix</keyword>
<dbReference type="AlphaFoldDB" id="A0A6V8MV87"/>
<evidence type="ECO:0000256" key="6">
    <source>
        <dbReference type="ARBA" id="ARBA00022833"/>
    </source>
</evidence>
<evidence type="ECO:0000256" key="4">
    <source>
        <dbReference type="ARBA" id="ARBA00022723"/>
    </source>
</evidence>
<dbReference type="RefSeq" id="WP_183346805.1">
    <property type="nucleotide sequence ID" value="NZ_BLXY01000002.1"/>
</dbReference>
<feature type="transmembrane region" description="Helical" evidence="11">
    <location>
        <begin position="17"/>
        <end position="37"/>
    </location>
</feature>
<evidence type="ECO:0000256" key="3">
    <source>
        <dbReference type="ARBA" id="ARBA00022692"/>
    </source>
</evidence>
<feature type="domain" description="Peptidase M48" evidence="12">
    <location>
        <begin position="129"/>
        <end position="341"/>
    </location>
</feature>
<dbReference type="Pfam" id="PF01435">
    <property type="entry name" value="Peptidase_M48"/>
    <property type="match status" value="1"/>
</dbReference>
<evidence type="ECO:0000256" key="11">
    <source>
        <dbReference type="SAM" id="Phobius"/>
    </source>
</evidence>
<evidence type="ECO:0000256" key="7">
    <source>
        <dbReference type="ARBA" id="ARBA00022989"/>
    </source>
</evidence>
<evidence type="ECO:0000313" key="15">
    <source>
        <dbReference type="Proteomes" id="UP000568888"/>
    </source>
</evidence>
<evidence type="ECO:0000256" key="8">
    <source>
        <dbReference type="ARBA" id="ARBA00023049"/>
    </source>
</evidence>
<dbReference type="GO" id="GO:0046872">
    <property type="term" value="F:metal ion binding"/>
    <property type="evidence" value="ECO:0007669"/>
    <property type="project" value="UniProtKB-KW"/>
</dbReference>